<dbReference type="GO" id="GO:0016020">
    <property type="term" value="C:membrane"/>
    <property type="evidence" value="ECO:0007669"/>
    <property type="project" value="InterPro"/>
</dbReference>
<dbReference type="RefSeq" id="WP_107031792.1">
    <property type="nucleotide sequence ID" value="NZ_CARXIO010000034.1"/>
</dbReference>
<dbReference type="InterPro" id="IPR017900">
    <property type="entry name" value="4Fe4S_Fe_S_CS"/>
</dbReference>
<dbReference type="PANTHER" id="PTHR32479">
    <property type="entry name" value="GLYCOLATE OXIDASE IRON-SULFUR SUBUNIT"/>
    <property type="match status" value="1"/>
</dbReference>
<dbReference type="PROSITE" id="PS00198">
    <property type="entry name" value="4FE4S_FER_1"/>
    <property type="match status" value="1"/>
</dbReference>
<keyword evidence="4" id="KW-0408">Iron</keyword>
<dbReference type="NCBIfam" id="TIGR03379">
    <property type="entry name" value="glycerol3P_GlpC"/>
    <property type="match status" value="1"/>
</dbReference>
<dbReference type="PANTHER" id="PTHR32479:SF19">
    <property type="entry name" value="ANAEROBIC GLYCEROL-3-PHOSPHATE DEHYDROGENASE SUBUNIT C"/>
    <property type="match status" value="1"/>
</dbReference>
<dbReference type="GO" id="GO:0016491">
    <property type="term" value="F:oxidoreductase activity"/>
    <property type="evidence" value="ECO:0007669"/>
    <property type="project" value="UniProtKB-ARBA"/>
</dbReference>
<evidence type="ECO:0000256" key="1">
    <source>
        <dbReference type="ARBA" id="ARBA00022485"/>
    </source>
</evidence>
<protein>
    <submittedName>
        <fullName evidence="7">Anaerobic glycerol-3-phosphate dehydrogenase subunit C</fullName>
    </submittedName>
</protein>
<feature type="domain" description="4Fe-4S ferredoxin-type" evidence="6">
    <location>
        <begin position="6"/>
        <end position="36"/>
    </location>
</feature>
<dbReference type="GO" id="GO:0009331">
    <property type="term" value="C:glycerol-3-phosphate dehydrogenase (FAD) complex"/>
    <property type="evidence" value="ECO:0007669"/>
    <property type="project" value="InterPro"/>
</dbReference>
<proteinExistence type="predicted"/>
<evidence type="ECO:0000256" key="3">
    <source>
        <dbReference type="ARBA" id="ARBA00022737"/>
    </source>
</evidence>
<dbReference type="Pfam" id="PF13183">
    <property type="entry name" value="Fer4_8"/>
    <property type="match status" value="1"/>
</dbReference>
<dbReference type="EMBL" id="PUEC01000008">
    <property type="protein sequence ID" value="PWB02942.1"/>
    <property type="molecule type" value="Genomic_DNA"/>
</dbReference>
<name>A0A2V1IPH4_9BACT</name>
<dbReference type="Gene3D" id="1.10.1060.10">
    <property type="entry name" value="Alpha-helical ferredoxin"/>
    <property type="match status" value="1"/>
</dbReference>
<dbReference type="PROSITE" id="PS51379">
    <property type="entry name" value="4FE4S_FER_2"/>
    <property type="match status" value="2"/>
</dbReference>
<dbReference type="SUPFAM" id="SSF46548">
    <property type="entry name" value="alpha-helical ferredoxin"/>
    <property type="match status" value="1"/>
</dbReference>
<keyword evidence="8" id="KW-1185">Reference proteome</keyword>
<evidence type="ECO:0000256" key="5">
    <source>
        <dbReference type="ARBA" id="ARBA00023014"/>
    </source>
</evidence>
<dbReference type="InterPro" id="IPR017896">
    <property type="entry name" value="4Fe4S_Fe-S-bd"/>
</dbReference>
<evidence type="ECO:0000256" key="4">
    <source>
        <dbReference type="ARBA" id="ARBA00023004"/>
    </source>
</evidence>
<dbReference type="InterPro" id="IPR004017">
    <property type="entry name" value="Cys_rich_dom"/>
</dbReference>
<evidence type="ECO:0000313" key="7">
    <source>
        <dbReference type="EMBL" id="PWB02942.1"/>
    </source>
</evidence>
<dbReference type="GO" id="GO:0051539">
    <property type="term" value="F:4 iron, 4 sulfur cluster binding"/>
    <property type="evidence" value="ECO:0007669"/>
    <property type="project" value="UniProtKB-KW"/>
</dbReference>
<keyword evidence="3" id="KW-0677">Repeat</keyword>
<dbReference type="GO" id="GO:0046872">
    <property type="term" value="F:metal ion binding"/>
    <property type="evidence" value="ECO:0007669"/>
    <property type="project" value="UniProtKB-KW"/>
</dbReference>
<evidence type="ECO:0000259" key="6">
    <source>
        <dbReference type="PROSITE" id="PS51379"/>
    </source>
</evidence>
<comment type="caution">
    <text evidence="7">The sequence shown here is derived from an EMBL/GenBank/DDBJ whole genome shotgun (WGS) entry which is preliminary data.</text>
</comment>
<organism evidence="7 8">
    <name type="scientific">Duncaniella muris</name>
    <dbReference type="NCBI Taxonomy" id="2094150"/>
    <lineage>
        <taxon>Bacteria</taxon>
        <taxon>Pseudomonadati</taxon>
        <taxon>Bacteroidota</taxon>
        <taxon>Bacteroidia</taxon>
        <taxon>Bacteroidales</taxon>
        <taxon>Muribaculaceae</taxon>
        <taxon>Duncaniella</taxon>
    </lineage>
</organism>
<dbReference type="InterPro" id="IPR009051">
    <property type="entry name" value="Helical_ferredxn"/>
</dbReference>
<dbReference type="NCBIfam" id="NF008369">
    <property type="entry name" value="PRK11168.1"/>
    <property type="match status" value="1"/>
</dbReference>
<keyword evidence="2" id="KW-0479">Metal-binding</keyword>
<dbReference type="GeneID" id="82525641"/>
<reference evidence="8" key="1">
    <citation type="submission" date="2018-02" db="EMBL/GenBank/DDBJ databases">
        <authorList>
            <person name="Clavel T."/>
            <person name="Strowig T."/>
        </authorList>
    </citation>
    <scope>NUCLEOTIDE SEQUENCE [LARGE SCALE GENOMIC DNA]</scope>
    <source>
        <strain evidence="8">DSM 103720</strain>
    </source>
</reference>
<accession>A0A2V1IPH4</accession>
<dbReference type="AlphaFoldDB" id="A0A2V1IPH4"/>
<dbReference type="InterPro" id="IPR017753">
    <property type="entry name" value="G3P_DH_GlpC_su"/>
</dbReference>
<dbReference type="Proteomes" id="UP000244905">
    <property type="component" value="Unassembled WGS sequence"/>
</dbReference>
<keyword evidence="5" id="KW-0411">Iron-sulfur</keyword>
<gene>
    <name evidence="7" type="primary">glpC</name>
    <name evidence="7" type="ORF">C5O23_04690</name>
</gene>
<dbReference type="GO" id="GO:0009061">
    <property type="term" value="P:anaerobic respiration"/>
    <property type="evidence" value="ECO:0007669"/>
    <property type="project" value="InterPro"/>
</dbReference>
<dbReference type="Pfam" id="PF02754">
    <property type="entry name" value="CCG"/>
    <property type="match status" value="2"/>
</dbReference>
<evidence type="ECO:0000313" key="8">
    <source>
        <dbReference type="Proteomes" id="UP000244905"/>
    </source>
</evidence>
<evidence type="ECO:0000256" key="2">
    <source>
        <dbReference type="ARBA" id="ARBA00022723"/>
    </source>
</evidence>
<sequence>MEYQIKNISPNNLEQCIKCTICTVYCPVLAVNPDYPGPKQAGPDGERYRLKNPEFYDAALKYCLNCKRCEVACPSNVKIGDIIQTARIRYDKRQVSLRDRMLASTDFMGKMATSMSFIVNTALRMPLTKSVMDFTLGIDHHRNFPTYSSETFESWMRREAPDQSSFPRRLSYFHGCFVNYNNPALGRDFVKLMNAIGYGVSLLEKERCCGVAKIANKMVDEARRDARLNIGSIRKAVSRGQQVIATSSTCVFTIRDEYPHLLDVDNADVRDSILLATAFLNRLVDEGRVKLVFRKDYRRRITYHTPCHMQKLGWAIHSVSLLRSIPGLTLVPLESSCCGIAGTYGFKKENYAYSQAIGRELFDRIIEAGVDLVATDCETCKMQIEMSTGVKVENPVTILAEALDVEATMKANGVK</sequence>
<feature type="domain" description="4Fe-4S ferredoxin-type" evidence="6">
    <location>
        <begin position="51"/>
        <end position="82"/>
    </location>
</feature>
<keyword evidence="1" id="KW-0004">4Fe-4S</keyword>